<feature type="chain" id="PRO_5026997083" evidence="1">
    <location>
        <begin position="24"/>
        <end position="300"/>
    </location>
</feature>
<dbReference type="RefSeq" id="WP_165105016.1">
    <property type="nucleotide sequence ID" value="NZ_JAAKYA010000004.1"/>
</dbReference>
<protein>
    <submittedName>
        <fullName evidence="2">Transporter</fullName>
    </submittedName>
</protein>
<dbReference type="AlphaFoldDB" id="A0A6M1RJT7"/>
<reference evidence="2 3" key="1">
    <citation type="submission" date="2020-02" db="EMBL/GenBank/DDBJ databases">
        <title>Draft genome sequence of Limisphaera ngatamarikiensis NGM72.4T, a thermophilic Verrucomicrobia grouped in subdivision 3.</title>
        <authorList>
            <person name="Carere C.R."/>
            <person name="Steen J."/>
            <person name="Hugenholtz P."/>
            <person name="Stott M.B."/>
        </authorList>
    </citation>
    <scope>NUCLEOTIDE SEQUENCE [LARGE SCALE GENOMIC DNA]</scope>
    <source>
        <strain evidence="2 3">NGM72.4</strain>
    </source>
</reference>
<keyword evidence="1" id="KW-0732">Signal</keyword>
<evidence type="ECO:0000313" key="2">
    <source>
        <dbReference type="EMBL" id="NGO37829.1"/>
    </source>
</evidence>
<dbReference type="Pfam" id="PF13557">
    <property type="entry name" value="Phenol_MetA_deg"/>
    <property type="match status" value="1"/>
</dbReference>
<organism evidence="2 3">
    <name type="scientific">Limisphaera ngatamarikiensis</name>
    <dbReference type="NCBI Taxonomy" id="1324935"/>
    <lineage>
        <taxon>Bacteria</taxon>
        <taxon>Pseudomonadati</taxon>
        <taxon>Verrucomicrobiota</taxon>
        <taxon>Verrucomicrobiia</taxon>
        <taxon>Limisphaerales</taxon>
        <taxon>Limisphaeraceae</taxon>
        <taxon>Limisphaera</taxon>
    </lineage>
</organism>
<evidence type="ECO:0000313" key="3">
    <source>
        <dbReference type="Proteomes" id="UP000477311"/>
    </source>
</evidence>
<name>A0A6M1RJT7_9BACT</name>
<accession>A0A6M1RJT7</accession>
<evidence type="ECO:0000256" key="1">
    <source>
        <dbReference type="SAM" id="SignalP"/>
    </source>
</evidence>
<dbReference type="InterPro" id="IPR025737">
    <property type="entry name" value="FApF"/>
</dbReference>
<dbReference type="Proteomes" id="UP000477311">
    <property type="component" value="Unassembled WGS sequence"/>
</dbReference>
<comment type="caution">
    <text evidence="2">The sequence shown here is derived from an EMBL/GenBank/DDBJ whole genome shotgun (WGS) entry which is preliminary data.</text>
</comment>
<sequence length="300" mass="33192">MKRTHLLPGILGLTLATCAVLTAQPSAHYPPGIEGIKAATLPPPGVYVRNYNFFYYSSRLNDAGGDEIKAADPNVFIYANAPRLLWITDWQILGGHLGFDSLVLLKYSDIRINTPNGRFDDSTFGLGDLFAEATLSWHLPQADFGIGYGPWAPIGDSSATDPTAPGAGYWTHMFTAGMTWYMDPDRRWALSALCRYEINHDHRDMDYRPGQVFTVDYGLSYAVTRAIDVGVAGYFQRRVTGNRGADAPTHAHDKVAGIGPEVVLFCSKLGLFTSLRYQYEFLAESRLQGHTGVVTLTRRF</sequence>
<dbReference type="EMBL" id="JAAKYA010000004">
    <property type="protein sequence ID" value="NGO37829.1"/>
    <property type="molecule type" value="Genomic_DNA"/>
</dbReference>
<keyword evidence="3" id="KW-1185">Reference proteome</keyword>
<proteinExistence type="predicted"/>
<feature type="signal peptide" evidence="1">
    <location>
        <begin position="1"/>
        <end position="23"/>
    </location>
</feature>
<gene>
    <name evidence="2" type="ORF">G4L39_00205</name>
</gene>